<dbReference type="Proteomes" id="UP000314294">
    <property type="component" value="Unassembled WGS sequence"/>
</dbReference>
<accession>A0A4Z2GWL9</accession>
<evidence type="ECO:0000313" key="2">
    <source>
        <dbReference type="Proteomes" id="UP000314294"/>
    </source>
</evidence>
<keyword evidence="2" id="KW-1185">Reference proteome</keyword>
<dbReference type="AlphaFoldDB" id="A0A4Z2GWL9"/>
<reference evidence="1 2" key="1">
    <citation type="submission" date="2019-03" db="EMBL/GenBank/DDBJ databases">
        <title>First draft genome of Liparis tanakae, snailfish: a comprehensive survey of snailfish specific genes.</title>
        <authorList>
            <person name="Kim W."/>
            <person name="Song I."/>
            <person name="Jeong J.-H."/>
            <person name="Kim D."/>
            <person name="Kim S."/>
            <person name="Ryu S."/>
            <person name="Song J.Y."/>
            <person name="Lee S.K."/>
        </authorList>
    </citation>
    <scope>NUCLEOTIDE SEQUENCE [LARGE SCALE GENOMIC DNA]</scope>
    <source>
        <tissue evidence="1">Muscle</tissue>
    </source>
</reference>
<sequence>MLAGHRVLHREEDRARDEEHVVLESAACSVNVTVVKKKSVPKFLSTYSLKCESRGDQCAPHKSRQGGCNAHATLSTGEPGNRALRRSIASTSSPFLRRDASERTGSITGQWIVICPCFTPARCLREGETAAVLLM</sequence>
<proteinExistence type="predicted"/>
<comment type="caution">
    <text evidence="1">The sequence shown here is derived from an EMBL/GenBank/DDBJ whole genome shotgun (WGS) entry which is preliminary data.</text>
</comment>
<protein>
    <submittedName>
        <fullName evidence="1">Uncharacterized protein</fullName>
    </submittedName>
</protein>
<evidence type="ECO:0000313" key="1">
    <source>
        <dbReference type="EMBL" id="TNN57681.1"/>
    </source>
</evidence>
<organism evidence="1 2">
    <name type="scientific">Liparis tanakae</name>
    <name type="common">Tanaka's snailfish</name>
    <dbReference type="NCBI Taxonomy" id="230148"/>
    <lineage>
        <taxon>Eukaryota</taxon>
        <taxon>Metazoa</taxon>
        <taxon>Chordata</taxon>
        <taxon>Craniata</taxon>
        <taxon>Vertebrata</taxon>
        <taxon>Euteleostomi</taxon>
        <taxon>Actinopterygii</taxon>
        <taxon>Neopterygii</taxon>
        <taxon>Teleostei</taxon>
        <taxon>Neoteleostei</taxon>
        <taxon>Acanthomorphata</taxon>
        <taxon>Eupercaria</taxon>
        <taxon>Perciformes</taxon>
        <taxon>Cottioidei</taxon>
        <taxon>Cottales</taxon>
        <taxon>Liparidae</taxon>
        <taxon>Liparis</taxon>
    </lineage>
</organism>
<gene>
    <name evidence="1" type="ORF">EYF80_032143</name>
</gene>
<name>A0A4Z2GWL9_9TELE</name>
<dbReference type="EMBL" id="SRLO01000399">
    <property type="protein sequence ID" value="TNN57681.1"/>
    <property type="molecule type" value="Genomic_DNA"/>
</dbReference>